<dbReference type="KEGG" id="bvv:BHK69_06550"/>
<dbReference type="PANTHER" id="PTHR43857:SF1">
    <property type="entry name" value="YJGH FAMILY PROTEIN"/>
    <property type="match status" value="1"/>
</dbReference>
<accession>A0A1D7TYG8</accession>
<dbReference type="Proteomes" id="UP000094969">
    <property type="component" value="Chromosome"/>
</dbReference>
<gene>
    <name evidence="1" type="ORF">BHK69_06550</name>
</gene>
<dbReference type="EMBL" id="CP017147">
    <property type="protein sequence ID" value="AOO80174.1"/>
    <property type="molecule type" value="Genomic_DNA"/>
</dbReference>
<evidence type="ECO:0000313" key="1">
    <source>
        <dbReference type="EMBL" id="AOO80174.1"/>
    </source>
</evidence>
<dbReference type="InterPro" id="IPR006175">
    <property type="entry name" value="YjgF/YER057c/UK114"/>
</dbReference>
<dbReference type="STRING" id="1526658.BHK69_06550"/>
<keyword evidence="2" id="KW-1185">Reference proteome</keyword>
<dbReference type="AlphaFoldDB" id="A0A1D7TYG8"/>
<reference evidence="1 2" key="1">
    <citation type="journal article" date="2015" name="Antonie Van Leeuwenhoek">
        <title>Bosea vaviloviae sp. nov., a new species of slow-growing rhizobia isolated from nodules of the relict species Vavilovia formosa (Stev.) Fed.</title>
        <authorList>
            <person name="Safronova V.I."/>
            <person name="Kuznetsova I.G."/>
            <person name="Sazanova A.L."/>
            <person name="Kimeklis A.K."/>
            <person name="Belimov A.A."/>
            <person name="Andronov E.E."/>
            <person name="Pinaev A.G."/>
            <person name="Chizhevskaya E.P."/>
            <person name="Pukhaev A.R."/>
            <person name="Popov K.P."/>
            <person name="Willems A."/>
            <person name="Tikhonovich I.A."/>
        </authorList>
    </citation>
    <scope>NUCLEOTIDE SEQUENCE [LARGE SCALE GENOMIC DNA]</scope>
    <source>
        <strain evidence="1 2">Vaf18</strain>
    </source>
</reference>
<dbReference type="CDD" id="cd06154">
    <property type="entry name" value="YjgF_YER057c_UK114_like_6"/>
    <property type="match status" value="1"/>
</dbReference>
<dbReference type="SUPFAM" id="SSF55298">
    <property type="entry name" value="YjgF-like"/>
    <property type="match status" value="1"/>
</dbReference>
<organism evidence="1 2">
    <name type="scientific">Bosea vaviloviae</name>
    <dbReference type="NCBI Taxonomy" id="1526658"/>
    <lineage>
        <taxon>Bacteria</taxon>
        <taxon>Pseudomonadati</taxon>
        <taxon>Pseudomonadota</taxon>
        <taxon>Alphaproteobacteria</taxon>
        <taxon>Hyphomicrobiales</taxon>
        <taxon>Boseaceae</taxon>
        <taxon>Bosea</taxon>
    </lineage>
</organism>
<dbReference type="InterPro" id="IPR035959">
    <property type="entry name" value="RutC-like_sf"/>
</dbReference>
<dbReference type="PANTHER" id="PTHR43857">
    <property type="entry name" value="BLR7761 PROTEIN"/>
    <property type="match status" value="1"/>
</dbReference>
<proteinExistence type="predicted"/>
<sequence length="142" mass="15373">MSEIIKVKSGSKYEDLNSYSRVVVAGDMIFVSNTAGRNYKTRAIASDAKGQAEQAFSNIEGALAAVDASLKDVVAIKVFVPDIADMEAVGEVVGRKFRGIDPANTTTCTPLGQPELKVEFEVTAYKRRKPDEAEKRISVDLS</sequence>
<dbReference type="Pfam" id="PF01042">
    <property type="entry name" value="Ribonuc_L-PSP"/>
    <property type="match status" value="1"/>
</dbReference>
<protein>
    <submittedName>
        <fullName evidence="1">Uncharacterized protein</fullName>
    </submittedName>
</protein>
<dbReference type="Gene3D" id="3.30.1330.40">
    <property type="entry name" value="RutC-like"/>
    <property type="match status" value="1"/>
</dbReference>
<dbReference type="RefSeq" id="WP_069689394.1">
    <property type="nucleotide sequence ID" value="NZ_CP017147.1"/>
</dbReference>
<name>A0A1D7TYG8_9HYPH</name>
<evidence type="ECO:0000313" key="2">
    <source>
        <dbReference type="Proteomes" id="UP000094969"/>
    </source>
</evidence>
<dbReference type="OrthoDB" id="9799840at2"/>